<dbReference type="Proteomes" id="UP000289738">
    <property type="component" value="Chromosome A01"/>
</dbReference>
<proteinExistence type="predicted"/>
<dbReference type="PANTHER" id="PTHR33159:SF49">
    <property type="entry name" value="RPM1-INTERACTING PROTEIN 4"/>
    <property type="match status" value="1"/>
</dbReference>
<dbReference type="AlphaFoldDB" id="A0A445EL17"/>
<name>A0A445EL17_ARAHY</name>
<dbReference type="STRING" id="3818.A0A445EL17"/>
<dbReference type="EMBL" id="SDMP01000001">
    <property type="protein sequence ID" value="RYR76145.1"/>
    <property type="molecule type" value="Genomic_DNA"/>
</dbReference>
<dbReference type="InterPro" id="IPR008700">
    <property type="entry name" value="TypeIII_avirulence_cleave"/>
</dbReference>
<sequence length="222" mass="25463">MTHAHVPRFGNWDADNVPYSAYFDNARRQNSITKAKDSEVVFNKNNDDVDASRASSRNRSRSYRRRHREGRSNSSRRQLHHRTRMTTQEASEINNFDHSVMTKLNLGTHHGGNDNNSAPFSPPRRQIKRRDSTTIGHPFQHANKEGTLVPEFGAWDATDAKSAQGYTAIFRKIRQEKLTAKRRNHFPNNNAQSMNNNIQNQCSSSSSSRFSKVTMLKFVLSM</sequence>
<feature type="domain" description="RIN4 pathogenic type III effector avirulence factor Avr cleavage site" evidence="2">
    <location>
        <begin position="3"/>
        <end position="29"/>
    </location>
</feature>
<protein>
    <recommendedName>
        <fullName evidence="2">RIN4 pathogenic type III effector avirulence factor Avr cleavage site domain-containing protein</fullName>
    </recommendedName>
</protein>
<comment type="caution">
    <text evidence="3">The sequence shown here is derived from an EMBL/GenBank/DDBJ whole genome shotgun (WGS) entry which is preliminary data.</text>
</comment>
<reference evidence="3 4" key="1">
    <citation type="submission" date="2019-01" db="EMBL/GenBank/DDBJ databases">
        <title>Sequencing of cultivated peanut Arachis hypogaea provides insights into genome evolution and oil improvement.</title>
        <authorList>
            <person name="Chen X."/>
        </authorList>
    </citation>
    <scope>NUCLEOTIDE SEQUENCE [LARGE SCALE GENOMIC DNA]</scope>
    <source>
        <strain evidence="4">cv. Fuhuasheng</strain>
        <tissue evidence="3">Leaves</tissue>
    </source>
</reference>
<keyword evidence="4" id="KW-1185">Reference proteome</keyword>
<evidence type="ECO:0000313" key="3">
    <source>
        <dbReference type="EMBL" id="RYR76145.1"/>
    </source>
</evidence>
<organism evidence="3 4">
    <name type="scientific">Arachis hypogaea</name>
    <name type="common">Peanut</name>
    <dbReference type="NCBI Taxonomy" id="3818"/>
    <lineage>
        <taxon>Eukaryota</taxon>
        <taxon>Viridiplantae</taxon>
        <taxon>Streptophyta</taxon>
        <taxon>Embryophyta</taxon>
        <taxon>Tracheophyta</taxon>
        <taxon>Spermatophyta</taxon>
        <taxon>Magnoliopsida</taxon>
        <taxon>eudicotyledons</taxon>
        <taxon>Gunneridae</taxon>
        <taxon>Pentapetalae</taxon>
        <taxon>rosids</taxon>
        <taxon>fabids</taxon>
        <taxon>Fabales</taxon>
        <taxon>Fabaceae</taxon>
        <taxon>Papilionoideae</taxon>
        <taxon>50 kb inversion clade</taxon>
        <taxon>dalbergioids sensu lato</taxon>
        <taxon>Dalbergieae</taxon>
        <taxon>Pterocarpus clade</taxon>
        <taxon>Arachis</taxon>
    </lineage>
</organism>
<dbReference type="PANTHER" id="PTHR33159">
    <property type="entry name" value="RPM1-INTERACTING PROTEIN 4 (RIN4) FAMILY PROTEIN"/>
    <property type="match status" value="1"/>
</dbReference>
<feature type="domain" description="RIN4 pathogenic type III effector avirulence factor Avr cleavage site" evidence="2">
    <location>
        <begin position="146"/>
        <end position="177"/>
    </location>
</feature>
<dbReference type="GO" id="GO:0005886">
    <property type="term" value="C:plasma membrane"/>
    <property type="evidence" value="ECO:0007669"/>
    <property type="project" value="TreeGrafter"/>
</dbReference>
<feature type="compositionally biased region" description="Basic residues" evidence="1">
    <location>
        <begin position="56"/>
        <end position="69"/>
    </location>
</feature>
<dbReference type="Pfam" id="PF05627">
    <property type="entry name" value="AvrRpt-cleavage"/>
    <property type="match status" value="2"/>
</dbReference>
<dbReference type="InterPro" id="IPR040387">
    <property type="entry name" value="RIN4/NOI4"/>
</dbReference>
<evidence type="ECO:0000313" key="4">
    <source>
        <dbReference type="Proteomes" id="UP000289738"/>
    </source>
</evidence>
<accession>A0A445EL17</accession>
<evidence type="ECO:0000259" key="2">
    <source>
        <dbReference type="Pfam" id="PF05627"/>
    </source>
</evidence>
<feature type="compositionally biased region" description="Polar residues" evidence="1">
    <location>
        <begin position="85"/>
        <end position="97"/>
    </location>
</feature>
<dbReference type="OrthoDB" id="765662at2759"/>
<feature type="region of interest" description="Disordered" evidence="1">
    <location>
        <begin position="44"/>
        <end position="126"/>
    </location>
</feature>
<gene>
    <name evidence="3" type="ORF">Ahy_A01g000742</name>
</gene>
<evidence type="ECO:0000256" key="1">
    <source>
        <dbReference type="SAM" id="MobiDB-lite"/>
    </source>
</evidence>